<keyword evidence="2" id="KW-1185">Reference proteome</keyword>
<proteinExistence type="predicted"/>
<gene>
    <name evidence="1" type="ORF">OWV82_013439</name>
</gene>
<accession>A0ACC1XUC0</accession>
<name>A0ACC1XUC0_MELAZ</name>
<dbReference type="EMBL" id="CM051400">
    <property type="protein sequence ID" value="KAJ4715042.1"/>
    <property type="molecule type" value="Genomic_DNA"/>
</dbReference>
<comment type="caution">
    <text evidence="1">The sequence shown here is derived from an EMBL/GenBank/DDBJ whole genome shotgun (WGS) entry which is preliminary data.</text>
</comment>
<organism evidence="1 2">
    <name type="scientific">Melia azedarach</name>
    <name type="common">Chinaberry tree</name>
    <dbReference type="NCBI Taxonomy" id="155640"/>
    <lineage>
        <taxon>Eukaryota</taxon>
        <taxon>Viridiplantae</taxon>
        <taxon>Streptophyta</taxon>
        <taxon>Embryophyta</taxon>
        <taxon>Tracheophyta</taxon>
        <taxon>Spermatophyta</taxon>
        <taxon>Magnoliopsida</taxon>
        <taxon>eudicotyledons</taxon>
        <taxon>Gunneridae</taxon>
        <taxon>Pentapetalae</taxon>
        <taxon>rosids</taxon>
        <taxon>malvids</taxon>
        <taxon>Sapindales</taxon>
        <taxon>Meliaceae</taxon>
        <taxon>Melia</taxon>
    </lineage>
</organism>
<sequence length="90" mass="10537">MMRIFTADMAQQRAIHVRHCQGKMYDYSRPPITAMVTSETVTPYCKKKSKAHARTPRRTLYHIDIQDRIINSTPVALVSPRLQFFCNRLQ</sequence>
<dbReference type="Proteomes" id="UP001164539">
    <property type="component" value="Chromosome 7"/>
</dbReference>
<reference evidence="1 2" key="1">
    <citation type="journal article" date="2023" name="Science">
        <title>Complex scaffold remodeling in plant triterpene biosynthesis.</title>
        <authorList>
            <person name="De La Pena R."/>
            <person name="Hodgson H."/>
            <person name="Liu J.C."/>
            <person name="Stephenson M.J."/>
            <person name="Martin A.C."/>
            <person name="Owen C."/>
            <person name="Harkess A."/>
            <person name="Leebens-Mack J."/>
            <person name="Jimenez L.E."/>
            <person name="Osbourn A."/>
            <person name="Sattely E.S."/>
        </authorList>
    </citation>
    <scope>NUCLEOTIDE SEQUENCE [LARGE SCALE GENOMIC DNA]</scope>
    <source>
        <strain evidence="2">cv. JPN11</strain>
        <tissue evidence="1">Leaf</tissue>
    </source>
</reference>
<protein>
    <submittedName>
        <fullName evidence="1">Uncharacterized protein</fullName>
    </submittedName>
</protein>
<evidence type="ECO:0000313" key="1">
    <source>
        <dbReference type="EMBL" id="KAJ4715042.1"/>
    </source>
</evidence>
<evidence type="ECO:0000313" key="2">
    <source>
        <dbReference type="Proteomes" id="UP001164539"/>
    </source>
</evidence>